<keyword evidence="2" id="KW-0472">Membrane</keyword>
<dbReference type="Gene3D" id="2.60.40.1120">
    <property type="entry name" value="Carboxypeptidase-like, regulatory domain"/>
    <property type="match status" value="1"/>
</dbReference>
<keyword evidence="3" id="KW-0378">Hydrolase</keyword>
<gene>
    <name evidence="3" type="ORF">IQ241_20845</name>
</gene>
<organism evidence="3 4">
    <name type="scientific">Vasconcelosia minhoensis LEGE 07310</name>
    <dbReference type="NCBI Taxonomy" id="915328"/>
    <lineage>
        <taxon>Bacteria</taxon>
        <taxon>Bacillati</taxon>
        <taxon>Cyanobacteriota</taxon>
        <taxon>Cyanophyceae</taxon>
        <taxon>Nodosilineales</taxon>
        <taxon>Cymatolegaceae</taxon>
        <taxon>Vasconcelosia</taxon>
        <taxon>Vasconcelosia minhoensis</taxon>
    </lineage>
</organism>
<evidence type="ECO:0000313" key="4">
    <source>
        <dbReference type="Proteomes" id="UP000636505"/>
    </source>
</evidence>
<evidence type="ECO:0000313" key="3">
    <source>
        <dbReference type="EMBL" id="MBE9079708.1"/>
    </source>
</evidence>
<keyword evidence="3" id="KW-0645">Protease</keyword>
<dbReference type="AlphaFoldDB" id="A0A8J7AL22"/>
<dbReference type="Proteomes" id="UP000636505">
    <property type="component" value="Unassembled WGS sequence"/>
</dbReference>
<protein>
    <submittedName>
        <fullName evidence="3">Carboxypeptidase regulatory-like domain-containing protein</fullName>
    </submittedName>
</protein>
<comment type="caution">
    <text evidence="3">The sequence shown here is derived from an EMBL/GenBank/DDBJ whole genome shotgun (WGS) entry which is preliminary data.</text>
</comment>
<dbReference type="GO" id="GO:0004180">
    <property type="term" value="F:carboxypeptidase activity"/>
    <property type="evidence" value="ECO:0007669"/>
    <property type="project" value="UniProtKB-KW"/>
</dbReference>
<evidence type="ECO:0000256" key="2">
    <source>
        <dbReference type="SAM" id="Phobius"/>
    </source>
</evidence>
<feature type="region of interest" description="Disordered" evidence="1">
    <location>
        <begin position="90"/>
        <end position="111"/>
    </location>
</feature>
<dbReference type="EMBL" id="JADEXG010000065">
    <property type="protein sequence ID" value="MBE9079708.1"/>
    <property type="molecule type" value="Genomic_DNA"/>
</dbReference>
<dbReference type="Pfam" id="PF13620">
    <property type="entry name" value="CarboxypepD_reg"/>
    <property type="match status" value="1"/>
</dbReference>
<feature type="transmembrane region" description="Helical" evidence="2">
    <location>
        <begin position="123"/>
        <end position="141"/>
    </location>
</feature>
<proteinExistence type="predicted"/>
<sequence length="147" mass="15785">MAGGSPKAMAHKTELEYRKAQAVQVEAVYSGGQPMSNAQVTVYAPDNPQAAWRTGTTDEQGRFTFLPDQSGTWEVRVRKAGHGSFLTVSVEEGETESAETEPASFSGSGWLSAGRDTSTTNQVLYSAAGAWGFFGTALFLVRRRKDG</sequence>
<evidence type="ECO:0000256" key="1">
    <source>
        <dbReference type="SAM" id="MobiDB-lite"/>
    </source>
</evidence>
<accession>A0A8J7AL22</accession>
<keyword evidence="4" id="KW-1185">Reference proteome</keyword>
<name>A0A8J7AL22_9CYAN</name>
<reference evidence="3" key="1">
    <citation type="submission" date="2020-10" db="EMBL/GenBank/DDBJ databases">
        <authorList>
            <person name="Castelo-Branco R."/>
            <person name="Eusebio N."/>
            <person name="Adriana R."/>
            <person name="Vieira A."/>
            <person name="Brugerolle De Fraissinette N."/>
            <person name="Rezende De Castro R."/>
            <person name="Schneider M.P."/>
            <person name="Vasconcelos V."/>
            <person name="Leao P.N."/>
        </authorList>
    </citation>
    <scope>NUCLEOTIDE SEQUENCE</scope>
    <source>
        <strain evidence="3">LEGE 07310</strain>
    </source>
</reference>
<keyword evidence="3" id="KW-0121">Carboxypeptidase</keyword>
<keyword evidence="2" id="KW-0812">Transmembrane</keyword>
<keyword evidence="2" id="KW-1133">Transmembrane helix</keyword>
<dbReference type="SUPFAM" id="SSF49478">
    <property type="entry name" value="Cna protein B-type domain"/>
    <property type="match status" value="1"/>
</dbReference>